<dbReference type="UniPathway" id="UPA00219"/>
<dbReference type="SUPFAM" id="SSF53623">
    <property type="entry name" value="MurD-like peptide ligases, catalytic domain"/>
    <property type="match status" value="1"/>
</dbReference>
<dbReference type="NCBIfam" id="TIGR01143">
    <property type="entry name" value="murF"/>
    <property type="match status" value="1"/>
</dbReference>
<organism evidence="14 15">
    <name type="scientific">Anaerobiospirillum thomasii</name>
    <dbReference type="NCBI Taxonomy" id="179995"/>
    <lineage>
        <taxon>Bacteria</taxon>
        <taxon>Pseudomonadati</taxon>
        <taxon>Pseudomonadota</taxon>
        <taxon>Gammaproteobacteria</taxon>
        <taxon>Aeromonadales</taxon>
        <taxon>Succinivibrionaceae</taxon>
        <taxon>Anaerobiospirillum</taxon>
    </lineage>
</organism>
<evidence type="ECO:0000256" key="2">
    <source>
        <dbReference type="ARBA" id="ARBA00022598"/>
    </source>
</evidence>
<evidence type="ECO:0000256" key="4">
    <source>
        <dbReference type="ARBA" id="ARBA00022741"/>
    </source>
</evidence>
<evidence type="ECO:0000256" key="9">
    <source>
        <dbReference type="ARBA" id="ARBA00023316"/>
    </source>
</evidence>
<comment type="catalytic activity">
    <reaction evidence="10 11">
        <text>D-alanyl-D-alanine + UDP-N-acetyl-alpha-D-muramoyl-L-alanyl-gamma-D-glutamyl-meso-2,6-diaminopimelate + ATP = UDP-N-acetyl-alpha-D-muramoyl-L-alanyl-gamma-D-glutamyl-meso-2,6-diaminopimeloyl-D-alanyl-D-alanine + ADP + phosphate + H(+)</text>
        <dbReference type="Rhea" id="RHEA:28374"/>
        <dbReference type="ChEBI" id="CHEBI:15378"/>
        <dbReference type="ChEBI" id="CHEBI:30616"/>
        <dbReference type="ChEBI" id="CHEBI:43474"/>
        <dbReference type="ChEBI" id="CHEBI:57822"/>
        <dbReference type="ChEBI" id="CHEBI:61386"/>
        <dbReference type="ChEBI" id="CHEBI:83905"/>
        <dbReference type="ChEBI" id="CHEBI:456216"/>
        <dbReference type="EC" id="6.3.2.10"/>
    </reaction>
</comment>
<dbReference type="PANTHER" id="PTHR43024:SF1">
    <property type="entry name" value="UDP-N-ACETYLMURAMOYL-TRIPEPTIDE--D-ALANYL-D-ALANINE LIGASE"/>
    <property type="match status" value="1"/>
</dbReference>
<feature type="domain" description="Mur ligase central" evidence="13">
    <location>
        <begin position="113"/>
        <end position="304"/>
    </location>
</feature>
<feature type="binding site" evidence="10">
    <location>
        <begin position="115"/>
        <end position="121"/>
    </location>
    <ligand>
        <name>ATP</name>
        <dbReference type="ChEBI" id="CHEBI:30616"/>
    </ligand>
</feature>
<dbReference type="InterPro" id="IPR004101">
    <property type="entry name" value="Mur_ligase_C"/>
</dbReference>
<proteinExistence type="inferred from homology"/>
<comment type="pathway">
    <text evidence="10 11">Cell wall biogenesis; peptidoglycan biosynthesis.</text>
</comment>
<dbReference type="InterPro" id="IPR005863">
    <property type="entry name" value="UDP-N-AcMur_synth"/>
</dbReference>
<evidence type="ECO:0000256" key="8">
    <source>
        <dbReference type="ARBA" id="ARBA00023306"/>
    </source>
</evidence>
<dbReference type="AlphaFoldDB" id="A0A2X0WS14"/>
<protein>
    <recommendedName>
        <fullName evidence="10 11">UDP-N-acetylmuramoyl-tripeptide--D-alanyl-D-alanine ligase</fullName>
        <ecNumber evidence="10 11">6.3.2.10</ecNumber>
    </recommendedName>
    <alternativeName>
        <fullName evidence="10">D-alanyl-D-alanine-adding enzyme</fullName>
    </alternativeName>
</protein>
<evidence type="ECO:0000256" key="5">
    <source>
        <dbReference type="ARBA" id="ARBA00022840"/>
    </source>
</evidence>
<keyword evidence="3 10" id="KW-0132">Cell division</keyword>
<comment type="similarity">
    <text evidence="10">Belongs to the MurCDEF family. MurF subfamily.</text>
</comment>
<dbReference type="SUPFAM" id="SSF53244">
    <property type="entry name" value="MurD-like peptide ligases, peptide-binding domain"/>
    <property type="match status" value="1"/>
</dbReference>
<reference evidence="14 15" key="1">
    <citation type="submission" date="2018-06" db="EMBL/GenBank/DDBJ databases">
        <authorList>
            <consortium name="Pathogen Informatics"/>
            <person name="Doyle S."/>
        </authorList>
    </citation>
    <scope>NUCLEOTIDE SEQUENCE [LARGE SCALE GENOMIC DNA]</scope>
    <source>
        <strain evidence="14 15">NCTC13093</strain>
    </source>
</reference>
<evidence type="ECO:0000259" key="13">
    <source>
        <dbReference type="Pfam" id="PF08245"/>
    </source>
</evidence>
<dbReference type="GO" id="GO:0008360">
    <property type="term" value="P:regulation of cell shape"/>
    <property type="evidence" value="ECO:0007669"/>
    <property type="project" value="UniProtKB-KW"/>
</dbReference>
<evidence type="ECO:0000256" key="6">
    <source>
        <dbReference type="ARBA" id="ARBA00022960"/>
    </source>
</evidence>
<dbReference type="InterPro" id="IPR035911">
    <property type="entry name" value="MurE/MurF_N"/>
</dbReference>
<sequence length="466" mass="50879">MPCWDLAVIDFKLSELAARADGRLHGSDATVRRVSTNSKDCADSNTLFVALKGERFDAHDFIEDARANGASFFAVSKNVDIDTPYIECGDTLRLLGKAGEIVRDKSGVKVCSVTGSCGKTTVKEMCLSILSCMGKTLATKGNFNNDVGVPLTLLRLDESYDYAVIEQGASHLNDIKRTCEFVKSQACVITNVGAAHIEGFGSYDGVYKGKSEILDDVLERGGFGVVPSDSAYYDRWLADYADYCKKGQLKTFGFKEGSFVTITNLKESLDGCAFTLVCENFSADIKLNLLGRHNAQNAAAACALCLCMGADKEAVVRGLNDVQATQGRFNIVDRGDFILIDDSYNASVNAVLAAIDTLSHFNGFKIFVFSDMGELGDEAVALHQKIGAYARLHNIDRMLCMGPLSMHTVKVMGNHAMHFANHESLYTFLDSMLNEHVKPVVLVKGSHAMHMEKIVEPLMNRKCKKC</sequence>
<keyword evidence="15" id="KW-1185">Reference proteome</keyword>
<dbReference type="Pfam" id="PF02875">
    <property type="entry name" value="Mur_ligase_C"/>
    <property type="match status" value="1"/>
</dbReference>
<keyword evidence="6 10" id="KW-0133">Cell shape</keyword>
<name>A0A2X0WS14_9GAMM</name>
<keyword evidence="7 10" id="KW-0573">Peptidoglycan synthesis</keyword>
<feature type="domain" description="Mur ligase C-terminal" evidence="12">
    <location>
        <begin position="327"/>
        <end position="446"/>
    </location>
</feature>
<dbReference type="GO" id="GO:0009252">
    <property type="term" value="P:peptidoglycan biosynthetic process"/>
    <property type="evidence" value="ECO:0007669"/>
    <property type="project" value="UniProtKB-UniRule"/>
</dbReference>
<dbReference type="GO" id="GO:0047480">
    <property type="term" value="F:UDP-N-acetylmuramoyl-tripeptide-D-alanyl-D-alanine ligase activity"/>
    <property type="evidence" value="ECO:0007669"/>
    <property type="project" value="UniProtKB-UniRule"/>
</dbReference>
<dbReference type="GO" id="GO:0008766">
    <property type="term" value="F:UDP-N-acetylmuramoylalanyl-D-glutamyl-2,6-diaminopimelate-D-alanyl-D-alanine ligase activity"/>
    <property type="evidence" value="ECO:0007669"/>
    <property type="project" value="RHEA"/>
</dbReference>
<keyword evidence="8 10" id="KW-0131">Cell cycle</keyword>
<keyword evidence="2 10" id="KW-0436">Ligase</keyword>
<dbReference type="EMBL" id="UAPV01000001">
    <property type="protein sequence ID" value="SPT69352.1"/>
    <property type="molecule type" value="Genomic_DNA"/>
</dbReference>
<dbReference type="Gene3D" id="3.90.190.20">
    <property type="entry name" value="Mur ligase, C-terminal domain"/>
    <property type="match status" value="1"/>
</dbReference>
<dbReference type="Proteomes" id="UP000250086">
    <property type="component" value="Unassembled WGS sequence"/>
</dbReference>
<evidence type="ECO:0000256" key="10">
    <source>
        <dbReference type="HAMAP-Rule" id="MF_02019"/>
    </source>
</evidence>
<evidence type="ECO:0000313" key="15">
    <source>
        <dbReference type="Proteomes" id="UP000250086"/>
    </source>
</evidence>
<evidence type="ECO:0000256" key="7">
    <source>
        <dbReference type="ARBA" id="ARBA00022984"/>
    </source>
</evidence>
<evidence type="ECO:0000256" key="3">
    <source>
        <dbReference type="ARBA" id="ARBA00022618"/>
    </source>
</evidence>
<comment type="function">
    <text evidence="10 11">Involved in cell wall formation. Catalyzes the final step in the synthesis of UDP-N-acetylmuramoyl-pentapeptide, the precursor of murein.</text>
</comment>
<keyword evidence="1 10" id="KW-0963">Cytoplasm</keyword>
<dbReference type="SUPFAM" id="SSF63418">
    <property type="entry name" value="MurE/MurF N-terminal domain"/>
    <property type="match status" value="1"/>
</dbReference>
<dbReference type="InterPro" id="IPR036615">
    <property type="entry name" value="Mur_ligase_C_dom_sf"/>
</dbReference>
<dbReference type="PANTHER" id="PTHR43024">
    <property type="entry name" value="UDP-N-ACETYLMURAMOYL-TRIPEPTIDE--D-ALANYL-D-ALANINE LIGASE"/>
    <property type="match status" value="1"/>
</dbReference>
<evidence type="ECO:0000259" key="12">
    <source>
        <dbReference type="Pfam" id="PF02875"/>
    </source>
</evidence>
<dbReference type="HAMAP" id="MF_02019">
    <property type="entry name" value="MurF"/>
    <property type="match status" value="1"/>
</dbReference>
<dbReference type="GO" id="GO:0051301">
    <property type="term" value="P:cell division"/>
    <property type="evidence" value="ECO:0007669"/>
    <property type="project" value="UniProtKB-KW"/>
</dbReference>
<dbReference type="Pfam" id="PF08245">
    <property type="entry name" value="Mur_ligase_M"/>
    <property type="match status" value="1"/>
</dbReference>
<dbReference type="Gene3D" id="3.40.1190.10">
    <property type="entry name" value="Mur-like, catalytic domain"/>
    <property type="match status" value="1"/>
</dbReference>
<gene>
    <name evidence="10 14" type="primary">murF</name>
    <name evidence="14" type="ORF">NCTC13093_00721</name>
</gene>
<dbReference type="GO" id="GO:0005524">
    <property type="term" value="F:ATP binding"/>
    <property type="evidence" value="ECO:0007669"/>
    <property type="project" value="UniProtKB-UniRule"/>
</dbReference>
<dbReference type="GO" id="GO:0005737">
    <property type="term" value="C:cytoplasm"/>
    <property type="evidence" value="ECO:0007669"/>
    <property type="project" value="UniProtKB-SubCell"/>
</dbReference>
<keyword evidence="4 10" id="KW-0547">Nucleotide-binding</keyword>
<dbReference type="InterPro" id="IPR013221">
    <property type="entry name" value="Mur_ligase_cen"/>
</dbReference>
<dbReference type="InterPro" id="IPR036565">
    <property type="entry name" value="Mur-like_cat_sf"/>
</dbReference>
<comment type="subcellular location">
    <subcellularLocation>
        <location evidence="10 11">Cytoplasm</location>
    </subcellularLocation>
</comment>
<accession>A0A2X0WS14</accession>
<evidence type="ECO:0000256" key="1">
    <source>
        <dbReference type="ARBA" id="ARBA00022490"/>
    </source>
</evidence>
<keyword evidence="9 10" id="KW-0961">Cell wall biogenesis/degradation</keyword>
<dbReference type="Gene3D" id="3.40.1390.10">
    <property type="entry name" value="MurE/MurF, N-terminal domain"/>
    <property type="match status" value="1"/>
</dbReference>
<dbReference type="EC" id="6.3.2.10" evidence="10 11"/>
<evidence type="ECO:0000256" key="11">
    <source>
        <dbReference type="RuleBase" id="RU004136"/>
    </source>
</evidence>
<keyword evidence="5 10" id="KW-0067">ATP-binding</keyword>
<dbReference type="InterPro" id="IPR051046">
    <property type="entry name" value="MurCDEF_CellWall_CoF430Synth"/>
</dbReference>
<dbReference type="GO" id="GO:0071555">
    <property type="term" value="P:cell wall organization"/>
    <property type="evidence" value="ECO:0007669"/>
    <property type="project" value="UniProtKB-KW"/>
</dbReference>
<evidence type="ECO:0000313" key="14">
    <source>
        <dbReference type="EMBL" id="SPT69352.1"/>
    </source>
</evidence>